<dbReference type="RefSeq" id="WP_055707314.1">
    <property type="nucleotide sequence ID" value="NZ_JBPJFI010000001.1"/>
</dbReference>
<dbReference type="Pfam" id="PF03734">
    <property type="entry name" value="YkuD"/>
    <property type="match status" value="1"/>
</dbReference>
<gene>
    <name evidence="3" type="ORF">FB563_5984</name>
</gene>
<reference evidence="3 4" key="1">
    <citation type="submission" date="2019-06" db="EMBL/GenBank/DDBJ databases">
        <title>Sequencing the genomes of 1000 actinobacteria strains.</title>
        <authorList>
            <person name="Klenk H.-P."/>
        </authorList>
    </citation>
    <scope>NUCLEOTIDE SEQUENCE [LARGE SCALE GENOMIC DNA]</scope>
    <source>
        <strain evidence="3 4">DSM 41929</strain>
    </source>
</reference>
<evidence type="ECO:0000313" key="4">
    <source>
        <dbReference type="Proteomes" id="UP000318103"/>
    </source>
</evidence>
<dbReference type="STRING" id="164348.BFF78_36575"/>
<evidence type="ECO:0000259" key="2">
    <source>
        <dbReference type="Pfam" id="PF03734"/>
    </source>
</evidence>
<name>A0A542UP36_9ACTN</name>
<feature type="region of interest" description="Disordered" evidence="1">
    <location>
        <begin position="19"/>
        <end position="56"/>
    </location>
</feature>
<proteinExistence type="predicted"/>
<dbReference type="GO" id="GO:0016740">
    <property type="term" value="F:transferase activity"/>
    <property type="evidence" value="ECO:0007669"/>
    <property type="project" value="InterPro"/>
</dbReference>
<protein>
    <submittedName>
        <fullName evidence="3">L,D-peptidoglycan transpeptidase YkuD (ErfK/YbiS/YcfS/YnhG family)</fullName>
    </submittedName>
</protein>
<dbReference type="Proteomes" id="UP000318103">
    <property type="component" value="Unassembled WGS sequence"/>
</dbReference>
<evidence type="ECO:0000256" key="1">
    <source>
        <dbReference type="SAM" id="MobiDB-lite"/>
    </source>
</evidence>
<dbReference type="PANTHER" id="PTHR38589:SF1">
    <property type="entry name" value="BLR0621 PROTEIN"/>
    <property type="match status" value="1"/>
</dbReference>
<evidence type="ECO:0000313" key="3">
    <source>
        <dbReference type="EMBL" id="TQL00852.1"/>
    </source>
</evidence>
<feature type="domain" description="L,D-TPase catalytic" evidence="2">
    <location>
        <begin position="100"/>
        <end position="230"/>
    </location>
</feature>
<dbReference type="PANTHER" id="PTHR38589">
    <property type="entry name" value="BLR0621 PROTEIN"/>
    <property type="match status" value="1"/>
</dbReference>
<keyword evidence="4" id="KW-1185">Reference proteome</keyword>
<organism evidence="3 4">
    <name type="scientific">Streptomyces puniciscabiei</name>
    <dbReference type="NCBI Taxonomy" id="164348"/>
    <lineage>
        <taxon>Bacteria</taxon>
        <taxon>Bacillati</taxon>
        <taxon>Actinomycetota</taxon>
        <taxon>Actinomycetes</taxon>
        <taxon>Kitasatosporales</taxon>
        <taxon>Streptomycetaceae</taxon>
        <taxon>Streptomyces</taxon>
    </lineage>
</organism>
<dbReference type="OrthoDB" id="3868753at2"/>
<comment type="caution">
    <text evidence="3">The sequence shown here is derived from an EMBL/GenBank/DDBJ whole genome shotgun (WGS) entry which is preliminary data.</text>
</comment>
<dbReference type="InterPro" id="IPR005490">
    <property type="entry name" value="LD_TPept_cat_dom"/>
</dbReference>
<dbReference type="AlphaFoldDB" id="A0A542UP36"/>
<accession>A0A542UP36</accession>
<dbReference type="EMBL" id="VFNX01000001">
    <property type="protein sequence ID" value="TQL00852.1"/>
    <property type="molecule type" value="Genomic_DNA"/>
</dbReference>
<sequence>MAVAVTAFGTLLATLSACGTGTSGPARAGGATGSRGEAGSSPSVPALPTADPTRIPGVGHRLYRQIPRDSDQVVVVYGEAEDSADSTVVLYTREGAQWRPVADWPGHNGRYGWTTDHHMGDERSPVGVFGLSDAGGVLGNPGTRLPYDQDEGAYAPPNDWDEAHQHDFDYVIAIDYNRLPGTPPHDPTRPEGDDKGGGIWLHLDHGDGTSACVSVSKDAMEYLLRTLDPVRHPVMVMGDRAELRA</sequence>